<name>A0A1V5ZMX2_9BACT</name>
<evidence type="ECO:0000256" key="1">
    <source>
        <dbReference type="SAM" id="MobiDB-lite"/>
    </source>
</evidence>
<feature type="domain" description="VWA-like" evidence="2">
    <location>
        <begin position="368"/>
        <end position="480"/>
    </location>
</feature>
<feature type="domain" description="Putative metallopeptidase" evidence="3">
    <location>
        <begin position="8"/>
        <end position="323"/>
    </location>
</feature>
<feature type="compositionally biased region" description="Basic and acidic residues" evidence="1">
    <location>
        <begin position="213"/>
        <end position="223"/>
    </location>
</feature>
<dbReference type="PANTHER" id="PTHR38730">
    <property type="entry name" value="SLL7028 PROTEIN"/>
    <property type="match status" value="1"/>
</dbReference>
<sequence length="493" mass="56684">MFDKEAAERLSNCLYRMSRDNSFWGFFFSWIGKRQRKINTIMSLSLTSSGDFFLNYNPELFDGTSEETLIKILEHEGIHLINRHLQRYLKIKQVDIIQKNNISQKIKKEVFGIAVDCSANDLIKIPKKLIVNGEDVLPIFPGTINMPSNKAYEYYYYEILKILEKKNPDEMKKSNIQLLSCSTCKHNLNNKEEQKSDEQNENENDSCSSEENSNNKEKQKSDEQNNPCEKCYTLRIDPDEGNLIGSHDTWDDILKETPDILSAVSKSDLVLTDILKNTIKLFKNNQRGNIPGYLQEIIDEILGTPRLPYYMIIRKFVVGSRRAKYRNSSTKINKKRTYTFQLKNNNSLLPEISPFPGKTLDTSFKIGILIDTSGSMSKEEILEGLSAIKSIIEKDKDCKIWVIENDTTIQKEYQIKKLTDIQFNIKGRGGTTLFPGLKRMKELSLDVVIGFTDGYCENLNKIPRKELPKKIIWVLNSNGNSSSLNKTGVVIKY</sequence>
<gene>
    <name evidence="4" type="ORF">BWY04_00749</name>
</gene>
<dbReference type="AlphaFoldDB" id="A0A1V5ZMX2"/>
<protein>
    <recommendedName>
        <fullName evidence="5">VWA-like domain-containing protein</fullName>
    </recommendedName>
</protein>
<dbReference type="InterPro" id="IPR036465">
    <property type="entry name" value="vWFA_dom_sf"/>
</dbReference>
<dbReference type="Pfam" id="PF13203">
    <property type="entry name" value="DUF2201_N"/>
    <property type="match status" value="1"/>
</dbReference>
<dbReference type="Pfam" id="PF09967">
    <property type="entry name" value="DUF2201"/>
    <property type="match status" value="1"/>
</dbReference>
<dbReference type="SUPFAM" id="SSF53300">
    <property type="entry name" value="vWA-like"/>
    <property type="match status" value="1"/>
</dbReference>
<dbReference type="InterPro" id="IPR025154">
    <property type="entry name" value="Put_metallopeptidase_dom"/>
</dbReference>
<dbReference type="Proteomes" id="UP000485621">
    <property type="component" value="Unassembled WGS sequence"/>
</dbReference>
<evidence type="ECO:0000259" key="2">
    <source>
        <dbReference type="Pfam" id="PF09967"/>
    </source>
</evidence>
<organism evidence="4">
    <name type="scientific">candidate division CPR1 bacterium ADurb.Bin160</name>
    <dbReference type="NCBI Taxonomy" id="1852826"/>
    <lineage>
        <taxon>Bacteria</taxon>
        <taxon>candidate division CPR1</taxon>
    </lineage>
</organism>
<evidence type="ECO:0000313" key="4">
    <source>
        <dbReference type="EMBL" id="OQB41569.1"/>
    </source>
</evidence>
<dbReference type="InterPro" id="IPR018698">
    <property type="entry name" value="VWA-like_dom"/>
</dbReference>
<accession>A0A1V5ZMX2</accession>
<evidence type="ECO:0000259" key="3">
    <source>
        <dbReference type="Pfam" id="PF13203"/>
    </source>
</evidence>
<feature type="region of interest" description="Disordered" evidence="1">
    <location>
        <begin position="190"/>
        <end position="225"/>
    </location>
</feature>
<evidence type="ECO:0008006" key="5">
    <source>
        <dbReference type="Google" id="ProtNLM"/>
    </source>
</evidence>
<proteinExistence type="predicted"/>
<comment type="caution">
    <text evidence="4">The sequence shown here is derived from an EMBL/GenBank/DDBJ whole genome shotgun (WGS) entry which is preliminary data.</text>
</comment>
<dbReference type="EMBL" id="MWDB01000014">
    <property type="protein sequence ID" value="OQB41569.1"/>
    <property type="molecule type" value="Genomic_DNA"/>
</dbReference>
<reference evidence="4" key="1">
    <citation type="submission" date="2017-02" db="EMBL/GenBank/DDBJ databases">
        <title>Delving into the versatile metabolic prowess of the omnipresent phylum Bacteroidetes.</title>
        <authorList>
            <person name="Nobu M.K."/>
            <person name="Mei R."/>
            <person name="Narihiro T."/>
            <person name="Kuroda K."/>
            <person name="Liu W.-T."/>
        </authorList>
    </citation>
    <scope>NUCLEOTIDE SEQUENCE</scope>
    <source>
        <strain evidence="4">ADurb.Bin160</strain>
    </source>
</reference>
<dbReference type="PANTHER" id="PTHR38730:SF1">
    <property type="entry name" value="SLL7028 PROTEIN"/>
    <property type="match status" value="1"/>
</dbReference>